<keyword evidence="2" id="KW-0812">Transmembrane</keyword>
<evidence type="ECO:0000256" key="1">
    <source>
        <dbReference type="SAM" id="Coils"/>
    </source>
</evidence>
<feature type="transmembrane region" description="Helical" evidence="2">
    <location>
        <begin position="97"/>
        <end position="122"/>
    </location>
</feature>
<keyword evidence="2" id="KW-0472">Membrane</keyword>
<evidence type="ECO:0000313" key="4">
    <source>
        <dbReference type="Proteomes" id="UP000596381"/>
    </source>
</evidence>
<sequence>MYGIDRYKNGYVVMYDNYLLSINDLPMDRKSTWYDDEYRYTRETDQFGCRTITIYESAEDAQAHADRLNAKEQEELREAEKERLERNRARSNALKKVFRPVLVGIVIGSVAGTVVGIALGLLF</sequence>
<keyword evidence="4" id="KW-1185">Reference proteome</keyword>
<keyword evidence="2" id="KW-1133">Transmembrane helix</keyword>
<proteinExistence type="predicted"/>
<dbReference type="Proteomes" id="UP000596381">
    <property type="component" value="Segment"/>
</dbReference>
<protein>
    <submittedName>
        <fullName evidence="3">Uncharacterized protein</fullName>
    </submittedName>
</protein>
<organism evidence="3 4">
    <name type="scientific">Klebsiella phage vB_KpM_FBKp24</name>
    <dbReference type="NCBI Taxonomy" id="2801834"/>
    <lineage>
        <taxon>Viruses</taxon>
        <taxon>Duplodnaviria</taxon>
        <taxon>Heunggongvirae</taxon>
        <taxon>Uroviricota</taxon>
        <taxon>Caudoviricetes</taxon>
        <taxon>Chimalliviridae</taxon>
        <taxon>Maaswegvirus</taxon>
        <taxon>Maaswegvirus Kp24</taxon>
    </lineage>
</organism>
<accession>A0A7U0GBM8</accession>
<evidence type="ECO:0000256" key="2">
    <source>
        <dbReference type="SAM" id="Phobius"/>
    </source>
</evidence>
<reference evidence="3 4" key="1">
    <citation type="submission" date="2020-12" db="EMBL/GenBank/DDBJ databases">
        <title>Genomic characterization of four novel bacteriophages infecting Klebsiella pneumoniae.</title>
        <authorList>
            <person name="Estrada Bonilla B."/>
            <person name="Costa A.R."/>
            <person name="van Rossum T."/>
            <person name="Hagedoorn S."/>
            <person name="Wallinga H."/>
            <person name="Xiao M."/>
            <person name="Song W."/>
            <person name="Haas P.-J."/>
            <person name="Nobrega F.L."/>
            <person name="Brouns S.J.J."/>
        </authorList>
    </citation>
    <scope>NUCLEOTIDE SEQUENCE [LARGE SCALE GENOMIC DNA]</scope>
</reference>
<gene>
    <name evidence="3" type="ORF">vBKpMFBKp24_056</name>
</gene>
<name>A0A7U0GBM8_9CAUD</name>
<feature type="coiled-coil region" evidence="1">
    <location>
        <begin position="58"/>
        <end position="90"/>
    </location>
</feature>
<keyword evidence="1" id="KW-0175">Coiled coil</keyword>
<evidence type="ECO:0000313" key="3">
    <source>
        <dbReference type="EMBL" id="QQV92254.1"/>
    </source>
</evidence>
<dbReference type="EMBL" id="MW394391">
    <property type="protein sequence ID" value="QQV92254.1"/>
    <property type="molecule type" value="Genomic_DNA"/>
</dbReference>